<dbReference type="PROSITE" id="PS50023">
    <property type="entry name" value="LIM_DOMAIN_2"/>
    <property type="match status" value="2"/>
</dbReference>
<evidence type="ECO:0000259" key="12">
    <source>
        <dbReference type="PROSITE" id="PS50023"/>
    </source>
</evidence>
<keyword evidence="14" id="KW-1185">Reference proteome</keyword>
<dbReference type="GO" id="GO:0005737">
    <property type="term" value="C:cytoplasm"/>
    <property type="evidence" value="ECO:0007669"/>
    <property type="project" value="TreeGrafter"/>
</dbReference>
<protein>
    <recommendedName>
        <fullName evidence="10">Cysteine-rich protein 1</fullName>
    </recommendedName>
</protein>
<evidence type="ECO:0000256" key="2">
    <source>
        <dbReference type="ARBA" id="ARBA00022481"/>
    </source>
</evidence>
<dbReference type="Proteomes" id="UP000746747">
    <property type="component" value="Unassembled WGS sequence"/>
</dbReference>
<name>A0A8J2MTD8_9BILA</name>
<comment type="caution">
    <text evidence="13">The sequence shown here is derived from an EMBL/GenBank/DDBJ whole genome shotgun (WGS) entry which is preliminary data.</text>
</comment>
<dbReference type="GO" id="GO:0046872">
    <property type="term" value="F:metal ion binding"/>
    <property type="evidence" value="ECO:0007669"/>
    <property type="project" value="UniProtKB-KW"/>
</dbReference>
<evidence type="ECO:0000256" key="3">
    <source>
        <dbReference type="ARBA" id="ARBA00022723"/>
    </source>
</evidence>
<dbReference type="FunFam" id="2.10.110.10:FF:000054">
    <property type="entry name" value="Cysteine-rich protein 1"/>
    <property type="match status" value="2"/>
</dbReference>
<comment type="function">
    <text evidence="9">Seems to have a role in zinc absorption and may function as an intracellular zinc transport protein.</text>
</comment>
<keyword evidence="4" id="KW-0677">Repeat</keyword>
<feature type="domain" description="LIM zinc-binding" evidence="12">
    <location>
        <begin position="134"/>
        <end position="195"/>
    </location>
</feature>
<keyword evidence="6" id="KW-0007">Acetylation</keyword>
<dbReference type="CDD" id="cd09401">
    <property type="entry name" value="LIM_TLP_like"/>
    <property type="match status" value="1"/>
</dbReference>
<organism evidence="13 14">
    <name type="scientific">Cercopithifilaria johnstoni</name>
    <dbReference type="NCBI Taxonomy" id="2874296"/>
    <lineage>
        <taxon>Eukaryota</taxon>
        <taxon>Metazoa</taxon>
        <taxon>Ecdysozoa</taxon>
        <taxon>Nematoda</taxon>
        <taxon>Chromadorea</taxon>
        <taxon>Rhabditida</taxon>
        <taxon>Spirurina</taxon>
        <taxon>Spiruromorpha</taxon>
        <taxon>Filarioidea</taxon>
        <taxon>Onchocercidae</taxon>
        <taxon>Cercopithifilaria</taxon>
    </lineage>
</organism>
<keyword evidence="8" id="KW-0539">Nucleus</keyword>
<evidence type="ECO:0000256" key="5">
    <source>
        <dbReference type="ARBA" id="ARBA00022833"/>
    </source>
</evidence>
<keyword evidence="7 11" id="KW-0440">LIM domain</keyword>
<evidence type="ECO:0000256" key="8">
    <source>
        <dbReference type="ARBA" id="ARBA00023242"/>
    </source>
</evidence>
<evidence type="ECO:0000256" key="4">
    <source>
        <dbReference type="ARBA" id="ARBA00022737"/>
    </source>
</evidence>
<evidence type="ECO:0000313" key="13">
    <source>
        <dbReference type="EMBL" id="CAG9539224.1"/>
    </source>
</evidence>
<dbReference type="Gene3D" id="2.10.110.10">
    <property type="entry name" value="Cysteine Rich Protein"/>
    <property type="match status" value="2"/>
</dbReference>
<comment type="subcellular location">
    <subcellularLocation>
        <location evidence="1">Nucleus</location>
    </subcellularLocation>
</comment>
<evidence type="ECO:0000256" key="11">
    <source>
        <dbReference type="PROSITE-ProRule" id="PRU00125"/>
    </source>
</evidence>
<dbReference type="GO" id="GO:0005634">
    <property type="term" value="C:nucleus"/>
    <property type="evidence" value="ECO:0007669"/>
    <property type="project" value="UniProtKB-SubCell"/>
</dbReference>
<reference evidence="13" key="1">
    <citation type="submission" date="2021-09" db="EMBL/GenBank/DDBJ databases">
        <authorList>
            <consortium name="Pathogen Informatics"/>
        </authorList>
    </citation>
    <scope>NUCLEOTIDE SEQUENCE</scope>
</reference>
<dbReference type="SMART" id="SM00132">
    <property type="entry name" value="LIM"/>
    <property type="match status" value="2"/>
</dbReference>
<keyword evidence="3 11" id="KW-0479">Metal-binding</keyword>
<evidence type="ECO:0000256" key="10">
    <source>
        <dbReference type="ARBA" id="ARBA00072537"/>
    </source>
</evidence>
<dbReference type="GO" id="GO:0030036">
    <property type="term" value="P:actin cytoskeleton organization"/>
    <property type="evidence" value="ECO:0007669"/>
    <property type="project" value="TreeGrafter"/>
</dbReference>
<evidence type="ECO:0000313" key="14">
    <source>
        <dbReference type="Proteomes" id="UP000746747"/>
    </source>
</evidence>
<dbReference type="InterPro" id="IPR001781">
    <property type="entry name" value="Znf_LIM"/>
</dbReference>
<dbReference type="PANTHER" id="PTHR24215">
    <property type="entry name" value="RHO-GTPASE-ACTIVATING PROTEIN LRG1"/>
    <property type="match status" value="1"/>
</dbReference>
<evidence type="ECO:0000256" key="1">
    <source>
        <dbReference type="ARBA" id="ARBA00004123"/>
    </source>
</evidence>
<evidence type="ECO:0000256" key="9">
    <source>
        <dbReference type="ARBA" id="ARBA00055254"/>
    </source>
</evidence>
<keyword evidence="2" id="KW-0488">Methylation</keyword>
<keyword evidence="5 11" id="KW-0862">Zinc</keyword>
<dbReference type="Pfam" id="PF00412">
    <property type="entry name" value="LIM"/>
    <property type="match status" value="2"/>
</dbReference>
<evidence type="ECO:0000256" key="6">
    <source>
        <dbReference type="ARBA" id="ARBA00022990"/>
    </source>
</evidence>
<evidence type="ECO:0000256" key="7">
    <source>
        <dbReference type="ARBA" id="ARBA00023038"/>
    </source>
</evidence>
<feature type="domain" description="LIM zinc-binding" evidence="12">
    <location>
        <begin position="4"/>
        <end position="66"/>
    </location>
</feature>
<dbReference type="PANTHER" id="PTHR24215:SF37">
    <property type="entry name" value="LIM ZINC-BINDING DOMAIN-CONTAINING PROTEIN"/>
    <property type="match status" value="1"/>
</dbReference>
<accession>A0A8J2MTD8</accession>
<dbReference type="EMBL" id="CAKAEH010001759">
    <property type="protein sequence ID" value="CAG9539224.1"/>
    <property type="molecule type" value="Genomic_DNA"/>
</dbReference>
<gene>
    <name evidence="13" type="ORF">CJOHNSTONI_LOCUS8841</name>
</gene>
<dbReference type="OrthoDB" id="1679758at2759"/>
<dbReference type="SUPFAM" id="SSF57716">
    <property type="entry name" value="Glucocorticoid receptor-like (DNA-binding domain)"/>
    <property type="match status" value="4"/>
</dbReference>
<dbReference type="AlphaFoldDB" id="A0A8J2MTD8"/>
<sequence length="218" mass="24516">MRKRYCGKCNLPVYFAELVQAAGRSWHKNCFRCAKAECGKFMDSRSYNDHKDQLYCNHCYKYLFGPKGVGYGIGAGVLFTASGKCKDSNERSEFDSGASSERRHAIMETNQSYLIPNFCNTTRKSGNAITSAAVTCRRCSKKVYDAEKILAGGMAWHYDKCFVCEICKKLLEPRTVCVRCGVLYCNSCYAKEFGPQGYGRGVGAGILQTRRHCRGLQW</sequence>
<proteinExistence type="predicted"/>